<dbReference type="AlphaFoldDB" id="A0A6A6CTK4"/>
<dbReference type="PANTHER" id="PTHR45348:SF5">
    <property type="entry name" value="OXIDOREDUCTASE, PUTATIVE (AFU_ORTHOLOGUE AFUA_8G01420)-RELATED"/>
    <property type="match status" value="1"/>
</dbReference>
<dbReference type="GeneID" id="54558098"/>
<feature type="region of interest" description="Disordered" evidence="4">
    <location>
        <begin position="289"/>
        <end position="309"/>
    </location>
</feature>
<dbReference type="SUPFAM" id="SSF51735">
    <property type="entry name" value="NAD(P)-binding Rossmann-fold domains"/>
    <property type="match status" value="1"/>
</dbReference>
<dbReference type="RefSeq" id="XP_033671274.1">
    <property type="nucleotide sequence ID" value="XM_033804826.1"/>
</dbReference>
<evidence type="ECO:0000259" key="5">
    <source>
        <dbReference type="Pfam" id="PF08240"/>
    </source>
</evidence>
<accession>A0A6A6CTK4</accession>
<feature type="domain" description="Alcohol dehydrogenase-like N-terminal" evidence="5">
    <location>
        <begin position="33"/>
        <end position="105"/>
    </location>
</feature>
<dbReference type="SUPFAM" id="SSF50129">
    <property type="entry name" value="GroES-like"/>
    <property type="match status" value="1"/>
</dbReference>
<dbReference type="Pfam" id="PF08240">
    <property type="entry name" value="ADH_N"/>
    <property type="match status" value="1"/>
</dbReference>
<keyword evidence="3" id="KW-0560">Oxidoreductase</keyword>
<dbReference type="EMBL" id="ML993585">
    <property type="protein sequence ID" value="KAF2170385.1"/>
    <property type="molecule type" value="Genomic_DNA"/>
</dbReference>
<gene>
    <name evidence="6" type="ORF">M409DRAFT_19208</name>
</gene>
<dbReference type="InterPro" id="IPR011032">
    <property type="entry name" value="GroES-like_sf"/>
</dbReference>
<evidence type="ECO:0000313" key="6">
    <source>
        <dbReference type="EMBL" id="KAF2170385.1"/>
    </source>
</evidence>
<keyword evidence="7" id="KW-1185">Reference proteome</keyword>
<dbReference type="PANTHER" id="PTHR45348">
    <property type="entry name" value="HYPOTHETICAL OXIDOREDUCTASE (EUROFUNG)"/>
    <property type="match status" value="1"/>
</dbReference>
<evidence type="ECO:0000256" key="2">
    <source>
        <dbReference type="ARBA" id="ARBA00011245"/>
    </source>
</evidence>
<sequence>MEQSIPQTMHQAIIKPDLSVDFESDAPIPQLKDDEILVRAVFAGVNPIDWKGANEEQSVALHGLLKSPVHRAPGKDYVGYVVAVGKEAYQFHIGDRVMCVNHSSGFAEYSVGKTFASAITPGTVSFEDALTFGLPYLTASLLAFKDKPLPTPWNPANGNTRTPFIVYGASSSVGAFVVKLAKLANIHPIIAIAGSSAESIKSVINPSKGDVIVDYRQEEDALIRAVHQVANDAHYAADAIGSPKTGELCARLVNPHDSIVTSSVGDPWDDTLKDRVPPGVQLQIAFSPGVFEPNDPDGPDGEDSPNHGRKAFGLTAMNYLSYALQNGILAPHPYEVRANGVDALAEALLALKEGRNKGKRYLLEMGATKW</sequence>
<protein>
    <recommendedName>
        <fullName evidence="5">Alcohol dehydrogenase-like N-terminal domain-containing protein</fullName>
    </recommendedName>
</protein>
<evidence type="ECO:0000256" key="4">
    <source>
        <dbReference type="SAM" id="MobiDB-lite"/>
    </source>
</evidence>
<proteinExistence type="inferred from homology"/>
<dbReference type="GO" id="GO:0016651">
    <property type="term" value="F:oxidoreductase activity, acting on NAD(P)H"/>
    <property type="evidence" value="ECO:0007669"/>
    <property type="project" value="InterPro"/>
</dbReference>
<dbReference type="InterPro" id="IPR047122">
    <property type="entry name" value="Trans-enoyl_RdTase-like"/>
</dbReference>
<dbReference type="Gene3D" id="3.40.50.720">
    <property type="entry name" value="NAD(P)-binding Rossmann-like Domain"/>
    <property type="match status" value="1"/>
</dbReference>
<dbReference type="Proteomes" id="UP000799537">
    <property type="component" value="Unassembled WGS sequence"/>
</dbReference>
<dbReference type="Gene3D" id="3.90.180.10">
    <property type="entry name" value="Medium-chain alcohol dehydrogenases, catalytic domain"/>
    <property type="match status" value="1"/>
</dbReference>
<evidence type="ECO:0000256" key="3">
    <source>
        <dbReference type="ARBA" id="ARBA00023002"/>
    </source>
</evidence>
<evidence type="ECO:0000313" key="7">
    <source>
        <dbReference type="Proteomes" id="UP000799537"/>
    </source>
</evidence>
<dbReference type="InterPro" id="IPR036291">
    <property type="entry name" value="NAD(P)-bd_dom_sf"/>
</dbReference>
<comment type="similarity">
    <text evidence="1">Belongs to the zinc-containing alcohol dehydrogenase family.</text>
</comment>
<name>A0A6A6CTK4_ZASCE</name>
<organism evidence="6 7">
    <name type="scientific">Zasmidium cellare ATCC 36951</name>
    <dbReference type="NCBI Taxonomy" id="1080233"/>
    <lineage>
        <taxon>Eukaryota</taxon>
        <taxon>Fungi</taxon>
        <taxon>Dikarya</taxon>
        <taxon>Ascomycota</taxon>
        <taxon>Pezizomycotina</taxon>
        <taxon>Dothideomycetes</taxon>
        <taxon>Dothideomycetidae</taxon>
        <taxon>Mycosphaerellales</taxon>
        <taxon>Mycosphaerellaceae</taxon>
        <taxon>Zasmidium</taxon>
    </lineage>
</organism>
<comment type="subunit">
    <text evidence="2">Monomer.</text>
</comment>
<feature type="compositionally biased region" description="Acidic residues" evidence="4">
    <location>
        <begin position="294"/>
        <end position="303"/>
    </location>
</feature>
<dbReference type="OrthoDB" id="3233595at2759"/>
<reference evidence="6" key="1">
    <citation type="journal article" date="2020" name="Stud. Mycol.">
        <title>101 Dothideomycetes genomes: a test case for predicting lifestyles and emergence of pathogens.</title>
        <authorList>
            <person name="Haridas S."/>
            <person name="Albert R."/>
            <person name="Binder M."/>
            <person name="Bloem J."/>
            <person name="Labutti K."/>
            <person name="Salamov A."/>
            <person name="Andreopoulos B."/>
            <person name="Baker S."/>
            <person name="Barry K."/>
            <person name="Bills G."/>
            <person name="Bluhm B."/>
            <person name="Cannon C."/>
            <person name="Castanera R."/>
            <person name="Culley D."/>
            <person name="Daum C."/>
            <person name="Ezra D."/>
            <person name="Gonzalez J."/>
            <person name="Henrissat B."/>
            <person name="Kuo A."/>
            <person name="Liang C."/>
            <person name="Lipzen A."/>
            <person name="Lutzoni F."/>
            <person name="Magnuson J."/>
            <person name="Mondo S."/>
            <person name="Nolan M."/>
            <person name="Ohm R."/>
            <person name="Pangilinan J."/>
            <person name="Park H.-J."/>
            <person name="Ramirez L."/>
            <person name="Alfaro M."/>
            <person name="Sun H."/>
            <person name="Tritt A."/>
            <person name="Yoshinaga Y."/>
            <person name="Zwiers L.-H."/>
            <person name="Turgeon B."/>
            <person name="Goodwin S."/>
            <person name="Spatafora J."/>
            <person name="Crous P."/>
            <person name="Grigoriev I."/>
        </authorList>
    </citation>
    <scope>NUCLEOTIDE SEQUENCE</scope>
    <source>
        <strain evidence="6">ATCC 36951</strain>
    </source>
</reference>
<evidence type="ECO:0000256" key="1">
    <source>
        <dbReference type="ARBA" id="ARBA00008072"/>
    </source>
</evidence>
<dbReference type="InterPro" id="IPR013154">
    <property type="entry name" value="ADH-like_N"/>
</dbReference>